<name>A0A656GLP2_PSEA0</name>
<dbReference type="AlphaFoldDB" id="A0A656GLP2"/>
<evidence type="ECO:0000313" key="2">
    <source>
        <dbReference type="EMBL" id="EGH26469.1"/>
    </source>
</evidence>
<keyword evidence="1" id="KW-0812">Transmembrane</keyword>
<feature type="transmembrane region" description="Helical" evidence="1">
    <location>
        <begin position="28"/>
        <end position="50"/>
    </location>
</feature>
<gene>
    <name evidence="2" type="ORF">PSYMO_35482</name>
</gene>
<dbReference type="EMBL" id="AEAG01002365">
    <property type="protein sequence ID" value="EGH26469.1"/>
    <property type="molecule type" value="Genomic_DNA"/>
</dbReference>
<evidence type="ECO:0000256" key="1">
    <source>
        <dbReference type="SAM" id="Phobius"/>
    </source>
</evidence>
<reference evidence="2 3" key="1">
    <citation type="journal article" date="2011" name="PLoS Pathog.">
        <title>Dynamic evolution of pathogenicity revealed by sequencing and comparative genomics of 19 Pseudomonas syringae isolates.</title>
        <authorList>
            <person name="Baltrus D.A."/>
            <person name="Nishimura M.T."/>
            <person name="Romanchuk A."/>
            <person name="Chang J.H."/>
            <person name="Mukhtar M.S."/>
            <person name="Cherkis K."/>
            <person name="Roach J."/>
            <person name="Grant S.R."/>
            <person name="Jones C.D."/>
            <person name="Dangl J.L."/>
        </authorList>
    </citation>
    <scope>NUCLEOTIDE SEQUENCE [LARGE SCALE GENOMIC DNA]</scope>
    <source>
        <strain evidence="2 3">301020</strain>
    </source>
</reference>
<keyword evidence="1" id="KW-1133">Transmembrane helix</keyword>
<organism evidence="2 3">
    <name type="scientific">Pseudomonas amygdali pv. mori str. 301020</name>
    <dbReference type="NCBI Taxonomy" id="629261"/>
    <lineage>
        <taxon>Bacteria</taxon>
        <taxon>Pseudomonadati</taxon>
        <taxon>Pseudomonadota</taxon>
        <taxon>Gammaproteobacteria</taxon>
        <taxon>Pseudomonadales</taxon>
        <taxon>Pseudomonadaceae</taxon>
        <taxon>Pseudomonas</taxon>
        <taxon>Pseudomonas amygdali</taxon>
    </lineage>
</organism>
<evidence type="ECO:0000313" key="3">
    <source>
        <dbReference type="Proteomes" id="UP000003465"/>
    </source>
</evidence>
<comment type="caution">
    <text evidence="2">The sequence shown here is derived from an EMBL/GenBank/DDBJ whole genome shotgun (WGS) entry which is preliminary data.</text>
</comment>
<proteinExistence type="predicted"/>
<sequence length="56" mass="6166">LRETRGGSGQVFKEGLSYIWRTTDIRRLMIGVVVVNLLASNYAVLLPILAKSIYGG</sequence>
<feature type="non-terminal residue" evidence="2">
    <location>
        <position position="1"/>
    </location>
</feature>
<keyword evidence="1" id="KW-0472">Membrane</keyword>
<dbReference type="Proteomes" id="UP000003465">
    <property type="component" value="Unassembled WGS sequence"/>
</dbReference>
<feature type="non-terminal residue" evidence="2">
    <location>
        <position position="56"/>
    </location>
</feature>
<accession>A0A656GLP2</accession>
<protein>
    <submittedName>
        <fullName evidence="2">Putative transporter-like membrane protein</fullName>
    </submittedName>
</protein>